<proteinExistence type="predicted"/>
<organism evidence="1 2">
    <name type="scientific">Naganishia friedmannii</name>
    <dbReference type="NCBI Taxonomy" id="89922"/>
    <lineage>
        <taxon>Eukaryota</taxon>
        <taxon>Fungi</taxon>
        <taxon>Dikarya</taxon>
        <taxon>Basidiomycota</taxon>
        <taxon>Agaricomycotina</taxon>
        <taxon>Tremellomycetes</taxon>
        <taxon>Filobasidiales</taxon>
        <taxon>Filobasidiaceae</taxon>
        <taxon>Naganishia</taxon>
    </lineage>
</organism>
<gene>
    <name evidence="1" type="ORF">QFC21_005319</name>
</gene>
<reference evidence="1" key="1">
    <citation type="submission" date="2023-04" db="EMBL/GenBank/DDBJ databases">
        <title>Draft Genome sequencing of Naganishia species isolated from polar environments using Oxford Nanopore Technology.</title>
        <authorList>
            <person name="Leo P."/>
            <person name="Venkateswaran K."/>
        </authorList>
    </citation>
    <scope>NUCLEOTIDE SEQUENCE</scope>
    <source>
        <strain evidence="1">MNA-CCFEE 5423</strain>
    </source>
</reference>
<accession>A0ACC2VBK9</accession>
<comment type="caution">
    <text evidence="1">The sequence shown here is derived from an EMBL/GenBank/DDBJ whole genome shotgun (WGS) entry which is preliminary data.</text>
</comment>
<dbReference type="EMBL" id="JASBWT010000020">
    <property type="protein sequence ID" value="KAJ9095957.1"/>
    <property type="molecule type" value="Genomic_DNA"/>
</dbReference>
<protein>
    <submittedName>
        <fullName evidence="1">Uncharacterized protein</fullName>
    </submittedName>
</protein>
<evidence type="ECO:0000313" key="2">
    <source>
        <dbReference type="Proteomes" id="UP001227268"/>
    </source>
</evidence>
<keyword evidence="2" id="KW-1185">Reference proteome</keyword>
<dbReference type="Proteomes" id="UP001227268">
    <property type="component" value="Unassembled WGS sequence"/>
</dbReference>
<sequence>MVKTSNFVYSTLGAMSTASSICATWTADVVTTATKFSIGPPTSLPGGGSFRFSMDDIRSQPGFADYRDCALGKISEAVHGSKNGDFAANSGFDPKQGCVKYDRCEDGDFDPRFLEEVRKACAEEHLDKGAIYPEYDSPEGNIGKCFFMNKKPEVPKPSLGDQTAETQGGFRDIGKESSTDLVNCPE</sequence>
<evidence type="ECO:0000313" key="1">
    <source>
        <dbReference type="EMBL" id="KAJ9095957.1"/>
    </source>
</evidence>
<name>A0ACC2VBK9_9TREE</name>